<feature type="domain" description="Major facilitator superfamily (MFS) profile" evidence="9">
    <location>
        <begin position="7"/>
        <end position="413"/>
    </location>
</feature>
<evidence type="ECO:0000313" key="10">
    <source>
        <dbReference type="EMBL" id="RST63193.1"/>
    </source>
</evidence>
<dbReference type="Pfam" id="PF07690">
    <property type="entry name" value="MFS_1"/>
    <property type="match status" value="1"/>
</dbReference>
<dbReference type="InterPro" id="IPR051084">
    <property type="entry name" value="H+-coupled_symporters"/>
</dbReference>
<feature type="transmembrane region" description="Helical" evidence="8">
    <location>
        <begin position="231"/>
        <end position="254"/>
    </location>
</feature>
<dbReference type="PANTHER" id="PTHR43528">
    <property type="entry name" value="ALPHA-KETOGLUTARATE PERMEASE"/>
    <property type="match status" value="1"/>
</dbReference>
<feature type="transmembrane region" description="Helical" evidence="8">
    <location>
        <begin position="296"/>
        <end position="315"/>
    </location>
</feature>
<evidence type="ECO:0000256" key="3">
    <source>
        <dbReference type="ARBA" id="ARBA00022475"/>
    </source>
</evidence>
<evidence type="ECO:0000256" key="5">
    <source>
        <dbReference type="ARBA" id="ARBA00022847"/>
    </source>
</evidence>
<evidence type="ECO:0000313" key="11">
    <source>
        <dbReference type="Proteomes" id="UP000279470"/>
    </source>
</evidence>
<keyword evidence="2" id="KW-0813">Transport</keyword>
<dbReference type="InterPro" id="IPR011701">
    <property type="entry name" value="MFS"/>
</dbReference>
<dbReference type="AlphaFoldDB" id="A0A429XF31"/>
<accession>A0A429XF31</accession>
<keyword evidence="11" id="KW-1185">Reference proteome</keyword>
<evidence type="ECO:0000259" key="9">
    <source>
        <dbReference type="PROSITE" id="PS50850"/>
    </source>
</evidence>
<evidence type="ECO:0000256" key="1">
    <source>
        <dbReference type="ARBA" id="ARBA00004429"/>
    </source>
</evidence>
<evidence type="ECO:0000256" key="7">
    <source>
        <dbReference type="ARBA" id="ARBA00023136"/>
    </source>
</evidence>
<dbReference type="OrthoDB" id="9783227at2"/>
<feature type="transmembrane region" description="Helical" evidence="8">
    <location>
        <begin position="357"/>
        <end position="381"/>
    </location>
</feature>
<dbReference type="InterPro" id="IPR036259">
    <property type="entry name" value="MFS_trans_sf"/>
</dbReference>
<keyword evidence="5" id="KW-0769">Symport</keyword>
<dbReference type="EMBL" id="RXFM01000086">
    <property type="protein sequence ID" value="RST63193.1"/>
    <property type="molecule type" value="Genomic_DNA"/>
</dbReference>
<feature type="transmembrane region" description="Helical" evidence="8">
    <location>
        <begin position="7"/>
        <end position="27"/>
    </location>
</feature>
<keyword evidence="7 8" id="KW-0472">Membrane</keyword>
<organism evidence="10 11">
    <name type="scientific">Candidatus Aquarickettsia rohweri</name>
    <dbReference type="NCBI Taxonomy" id="2602574"/>
    <lineage>
        <taxon>Bacteria</taxon>
        <taxon>Pseudomonadati</taxon>
        <taxon>Pseudomonadota</taxon>
        <taxon>Alphaproteobacteria</taxon>
        <taxon>Rickettsiales</taxon>
        <taxon>Candidatus Midichloriaceae</taxon>
        <taxon>Candidatus Aquarickettsia</taxon>
    </lineage>
</organism>
<comment type="caution">
    <text evidence="10">The sequence shown here is derived from an EMBL/GenBank/DDBJ whole genome shotgun (WGS) entry which is preliminary data.</text>
</comment>
<feature type="transmembrane region" description="Helical" evidence="8">
    <location>
        <begin position="144"/>
        <end position="167"/>
    </location>
</feature>
<feature type="transmembrane region" description="Helical" evidence="8">
    <location>
        <begin position="47"/>
        <end position="67"/>
    </location>
</feature>
<keyword evidence="3" id="KW-1003">Cell membrane</keyword>
<evidence type="ECO:0000256" key="6">
    <source>
        <dbReference type="ARBA" id="ARBA00022989"/>
    </source>
</evidence>
<name>A0A429XF31_9RICK</name>
<dbReference type="GO" id="GO:0015293">
    <property type="term" value="F:symporter activity"/>
    <property type="evidence" value="ECO:0007669"/>
    <property type="project" value="UniProtKB-KW"/>
</dbReference>
<proteinExistence type="predicted"/>
<feature type="transmembrane region" description="Helical" evidence="8">
    <location>
        <begin position="179"/>
        <end position="197"/>
    </location>
</feature>
<feature type="transmembrane region" description="Helical" evidence="8">
    <location>
        <begin position="79"/>
        <end position="97"/>
    </location>
</feature>
<dbReference type="RefSeq" id="WP_126045117.1">
    <property type="nucleotide sequence ID" value="NZ_RXFM01000086.1"/>
</dbReference>
<keyword evidence="4 8" id="KW-0812">Transmembrane</keyword>
<dbReference type="PROSITE" id="PS50850">
    <property type="entry name" value="MFS"/>
    <property type="match status" value="1"/>
</dbReference>
<evidence type="ECO:0000256" key="4">
    <source>
        <dbReference type="ARBA" id="ARBA00022692"/>
    </source>
</evidence>
<feature type="transmembrane region" description="Helical" evidence="8">
    <location>
        <begin position="321"/>
        <end position="345"/>
    </location>
</feature>
<protein>
    <submittedName>
        <fullName evidence="10">MFS transporter</fullName>
    </submittedName>
</protein>
<dbReference type="Proteomes" id="UP000279470">
    <property type="component" value="Unassembled WGS sequence"/>
</dbReference>
<dbReference type="PANTHER" id="PTHR43528:SF7">
    <property type="entry name" value="MFS TRANSPORTER"/>
    <property type="match status" value="1"/>
</dbReference>
<dbReference type="Gene3D" id="1.20.1250.20">
    <property type="entry name" value="MFS general substrate transporter like domains"/>
    <property type="match status" value="2"/>
</dbReference>
<reference evidence="11" key="1">
    <citation type="submission" date="2018-11" db="EMBL/GenBank/DDBJ databases">
        <title>Phylogenetic, genomic, and biogeographic characterization of a novel and ubiquitous marine invertebrate-associated Rickettsiales parasite, Candidatus Marinoinvertebrata rohwerii, gen. nov., sp. nov.</title>
        <authorList>
            <person name="Klinges J.G."/>
            <person name="Rosales S.M."/>
            <person name="Mcminds R."/>
            <person name="Shaver E.C."/>
            <person name="Shantz A."/>
            <person name="Peters E.C."/>
            <person name="Burkepile D.E."/>
            <person name="Silliman B.R."/>
            <person name="Vega Thurber R.L."/>
        </authorList>
    </citation>
    <scope>NUCLEOTIDE SEQUENCE [LARGE SCALE GENOMIC DNA]</scope>
    <source>
        <strain evidence="11">a_cerv_44</strain>
    </source>
</reference>
<feature type="transmembrane region" description="Helical" evidence="8">
    <location>
        <begin position="387"/>
        <end position="404"/>
    </location>
</feature>
<feature type="transmembrane region" description="Helical" evidence="8">
    <location>
        <begin position="266"/>
        <end position="284"/>
    </location>
</feature>
<sequence>MKISHKIALTSVLGNLIEYFGFTLFAIFAKQIGQSFFPKLDSFTQLISVFIIFGTGFLSRPIGAVFFGHFGDKIGRKKSLSYTILGMSIITFLIAITPDYESIGILAPILLLFLRLSQGFFVGGEGPGAALYMLEHSKTTNHGFSGGIIIASIVSGSFLAVIIGILIDSLQINNSFSWRIPFFVSSILGLIGLYLRFSLPETQDFINAKKEKKILKLPIVKVFQNYWKEMILIASLGGITTSLSYIIMAFLTPYLEKQLNIEHIKALKYSSISIFSFIISLIILGKVSNKFNPRKFIIFFSYLSILLTIPAFIAINSDNSILFMLGLLIFPFLGGGLCAPAYPYAIKIFNTEVRYSGVGLSYTIGIAIFGGFSPVICSYLIKTTELYYSPAFYIIFLALIYLFFEKIIGSRTKLN</sequence>
<dbReference type="InterPro" id="IPR020846">
    <property type="entry name" value="MFS_dom"/>
</dbReference>
<dbReference type="GO" id="GO:0005886">
    <property type="term" value="C:plasma membrane"/>
    <property type="evidence" value="ECO:0007669"/>
    <property type="project" value="UniProtKB-SubCell"/>
</dbReference>
<comment type="subcellular location">
    <subcellularLocation>
        <location evidence="1">Cell inner membrane</location>
        <topology evidence="1">Multi-pass membrane protein</topology>
    </subcellularLocation>
</comment>
<dbReference type="SUPFAM" id="SSF103473">
    <property type="entry name" value="MFS general substrate transporter"/>
    <property type="match status" value="1"/>
</dbReference>
<evidence type="ECO:0000256" key="2">
    <source>
        <dbReference type="ARBA" id="ARBA00022448"/>
    </source>
</evidence>
<keyword evidence="6 8" id="KW-1133">Transmembrane helix</keyword>
<evidence type="ECO:0000256" key="8">
    <source>
        <dbReference type="SAM" id="Phobius"/>
    </source>
</evidence>
<gene>
    <name evidence="10" type="ORF">EIC27_05640</name>
</gene>
<feature type="transmembrane region" description="Helical" evidence="8">
    <location>
        <begin position="103"/>
        <end position="123"/>
    </location>
</feature>